<dbReference type="InterPro" id="IPR040690">
    <property type="entry name" value="FtsX_ECD"/>
</dbReference>
<dbReference type="OrthoDB" id="9812531at2"/>
<keyword evidence="5 10" id="KW-0132">Cell division</keyword>
<comment type="function">
    <text evidence="10">Part of the ABC transporter FtsEX involved in asymmetric cellular division facilitating the initiation of sporulation.</text>
</comment>
<keyword evidence="8 10" id="KW-0472">Membrane</keyword>
<sequence>MNSFTYNIKQAFQQIGRNKGMSFASVFAIIAMMMILGLFFVVSVNVNLFTEMVKQDYDSVEVYLQDSTDTAQAQTIMNKLETVKGVDKVTYRTKDEALNIMKERWGDSGYLLDSLGDNPLPNSILVKVSSVKGADRVNTLAAKLDGVESTKYYKETVDKLTKVTNFMQAAAIVIMIFLIVVSVVVVSNTIKLTVFARAREISIMKYVGATNWFVRGPFLVEGILIGIFSSLVSAGITYLIYSRIVATIGTKVMTILSSPLVPAGYLSLNLIIIFLAMGISIGACGSVISMRKFLDK</sequence>
<comment type="similarity">
    <text evidence="2 10">Belongs to the ABC-4 integral membrane protein family. FtsX subfamily.</text>
</comment>
<evidence type="ECO:0000256" key="3">
    <source>
        <dbReference type="ARBA" id="ARBA00021907"/>
    </source>
</evidence>
<evidence type="ECO:0000256" key="1">
    <source>
        <dbReference type="ARBA" id="ARBA00004651"/>
    </source>
</evidence>
<dbReference type="Proteomes" id="UP000295500">
    <property type="component" value="Unassembled WGS sequence"/>
</dbReference>
<feature type="transmembrane region" description="Helical" evidence="11">
    <location>
        <begin position="169"/>
        <end position="196"/>
    </location>
</feature>
<dbReference type="Pfam" id="PF02687">
    <property type="entry name" value="FtsX"/>
    <property type="match status" value="1"/>
</dbReference>
<dbReference type="Gene3D" id="3.30.70.3040">
    <property type="match status" value="1"/>
</dbReference>
<keyword evidence="9 10" id="KW-0131">Cell cycle</keyword>
<feature type="transmembrane region" description="Helical" evidence="11">
    <location>
        <begin position="21"/>
        <end position="42"/>
    </location>
</feature>
<evidence type="ECO:0000256" key="6">
    <source>
        <dbReference type="ARBA" id="ARBA00022692"/>
    </source>
</evidence>
<dbReference type="AlphaFoldDB" id="A0A4R6Q060"/>
<dbReference type="PANTHER" id="PTHR47755">
    <property type="entry name" value="CELL DIVISION PROTEIN FTSX"/>
    <property type="match status" value="1"/>
</dbReference>
<proteinExistence type="inferred from homology"/>
<name>A0A4R6Q060_9FIRM</name>
<evidence type="ECO:0000313" key="15">
    <source>
        <dbReference type="Proteomes" id="UP000295500"/>
    </source>
</evidence>
<accession>A0A4R6Q060</accession>
<evidence type="ECO:0000256" key="10">
    <source>
        <dbReference type="PIRNR" id="PIRNR003097"/>
    </source>
</evidence>
<dbReference type="PIRSF" id="PIRSF003097">
    <property type="entry name" value="FtsX"/>
    <property type="match status" value="1"/>
</dbReference>
<evidence type="ECO:0000256" key="11">
    <source>
        <dbReference type="SAM" id="Phobius"/>
    </source>
</evidence>
<evidence type="ECO:0000256" key="2">
    <source>
        <dbReference type="ARBA" id="ARBA00007379"/>
    </source>
</evidence>
<feature type="domain" description="ABC3 transporter permease C-terminal" evidence="12">
    <location>
        <begin position="172"/>
        <end position="293"/>
    </location>
</feature>
<protein>
    <recommendedName>
        <fullName evidence="3 10">Cell division protein FtsX</fullName>
    </recommendedName>
</protein>
<keyword evidence="7 11" id="KW-1133">Transmembrane helix</keyword>
<keyword evidence="6 11" id="KW-0812">Transmembrane</keyword>
<dbReference type="InterPro" id="IPR058204">
    <property type="entry name" value="FtsX_firmicutes-type"/>
</dbReference>
<evidence type="ECO:0000256" key="8">
    <source>
        <dbReference type="ARBA" id="ARBA00023136"/>
    </source>
</evidence>
<evidence type="ECO:0000256" key="5">
    <source>
        <dbReference type="ARBA" id="ARBA00022618"/>
    </source>
</evidence>
<dbReference type="NCBIfam" id="NF038347">
    <property type="entry name" value="FtsX_Gpos"/>
    <property type="match status" value="1"/>
</dbReference>
<evidence type="ECO:0000259" key="12">
    <source>
        <dbReference type="Pfam" id="PF02687"/>
    </source>
</evidence>
<dbReference type="InterPro" id="IPR004513">
    <property type="entry name" value="FtsX"/>
</dbReference>
<dbReference type="Pfam" id="PF18075">
    <property type="entry name" value="FtsX_ECD"/>
    <property type="match status" value="1"/>
</dbReference>
<feature type="domain" description="FtsX extracellular" evidence="13">
    <location>
        <begin position="60"/>
        <end position="149"/>
    </location>
</feature>
<comment type="caution">
    <text evidence="14">The sequence shown here is derived from an EMBL/GenBank/DDBJ whole genome shotgun (WGS) entry which is preliminary data.</text>
</comment>
<evidence type="ECO:0000256" key="4">
    <source>
        <dbReference type="ARBA" id="ARBA00022475"/>
    </source>
</evidence>
<organism evidence="14 15">
    <name type="scientific">Aminicella lysinilytica</name>
    <dbReference type="NCBI Taxonomy" id="433323"/>
    <lineage>
        <taxon>Bacteria</taxon>
        <taxon>Bacillati</taxon>
        <taxon>Bacillota</taxon>
        <taxon>Clostridia</taxon>
        <taxon>Peptostreptococcales</taxon>
        <taxon>Anaerovoracaceae</taxon>
        <taxon>Aminicella</taxon>
    </lineage>
</organism>
<evidence type="ECO:0000259" key="13">
    <source>
        <dbReference type="Pfam" id="PF18075"/>
    </source>
</evidence>
<dbReference type="RefSeq" id="WP_133528624.1">
    <property type="nucleotide sequence ID" value="NZ_SNXO01000021.1"/>
</dbReference>
<evidence type="ECO:0000256" key="9">
    <source>
        <dbReference type="ARBA" id="ARBA00023306"/>
    </source>
</evidence>
<keyword evidence="4 10" id="KW-1003">Cell membrane</keyword>
<gene>
    <name evidence="14" type="ORF">EV211_12110</name>
</gene>
<feature type="transmembrane region" description="Helical" evidence="11">
    <location>
        <begin position="261"/>
        <end position="288"/>
    </location>
</feature>
<reference evidence="14 15" key="1">
    <citation type="submission" date="2019-03" db="EMBL/GenBank/DDBJ databases">
        <title>Genomic Encyclopedia of Type Strains, Phase IV (KMG-IV): sequencing the most valuable type-strain genomes for metagenomic binning, comparative biology and taxonomic classification.</title>
        <authorList>
            <person name="Goeker M."/>
        </authorList>
    </citation>
    <scope>NUCLEOTIDE SEQUENCE [LARGE SCALE GENOMIC DNA]</scope>
    <source>
        <strain evidence="14 15">DSM 28287</strain>
    </source>
</reference>
<evidence type="ECO:0000256" key="7">
    <source>
        <dbReference type="ARBA" id="ARBA00022989"/>
    </source>
</evidence>
<dbReference type="GO" id="GO:0051301">
    <property type="term" value="P:cell division"/>
    <property type="evidence" value="ECO:0007669"/>
    <property type="project" value="UniProtKB-KW"/>
</dbReference>
<comment type="subcellular location">
    <subcellularLocation>
        <location evidence="1">Cell membrane</location>
        <topology evidence="1">Multi-pass membrane protein</topology>
    </subcellularLocation>
</comment>
<feature type="transmembrane region" description="Helical" evidence="11">
    <location>
        <begin position="217"/>
        <end position="241"/>
    </location>
</feature>
<dbReference type="InterPro" id="IPR003838">
    <property type="entry name" value="ABC3_permease_C"/>
</dbReference>
<evidence type="ECO:0000313" key="14">
    <source>
        <dbReference type="EMBL" id="TDP54558.1"/>
    </source>
</evidence>
<dbReference type="GO" id="GO:0005886">
    <property type="term" value="C:plasma membrane"/>
    <property type="evidence" value="ECO:0007669"/>
    <property type="project" value="UniProtKB-SubCell"/>
</dbReference>
<dbReference type="EMBL" id="SNXO01000021">
    <property type="protein sequence ID" value="TDP54558.1"/>
    <property type="molecule type" value="Genomic_DNA"/>
</dbReference>
<dbReference type="PANTHER" id="PTHR47755:SF1">
    <property type="entry name" value="CELL DIVISION PROTEIN FTSX"/>
    <property type="match status" value="1"/>
</dbReference>
<keyword evidence="15" id="KW-1185">Reference proteome</keyword>